<evidence type="ECO:0000313" key="1">
    <source>
        <dbReference type="EMBL" id="JAE18034.1"/>
    </source>
</evidence>
<accession>A0A0A9G3H2</accession>
<dbReference type="AlphaFoldDB" id="A0A0A9G3H2"/>
<proteinExistence type="predicted"/>
<name>A0A0A9G3H2_ARUDO</name>
<sequence>MRHLSAMSLSGLSALKSLRYIGGTHKLDRSLIRLEL</sequence>
<protein>
    <submittedName>
        <fullName evidence="1">Uncharacterized protein</fullName>
    </submittedName>
</protein>
<reference evidence="1" key="2">
    <citation type="journal article" date="2015" name="Data Brief">
        <title>Shoot transcriptome of the giant reed, Arundo donax.</title>
        <authorList>
            <person name="Barrero R.A."/>
            <person name="Guerrero F.D."/>
            <person name="Moolhuijzen P."/>
            <person name="Goolsby J.A."/>
            <person name="Tidwell J."/>
            <person name="Bellgard S.E."/>
            <person name="Bellgard M.I."/>
        </authorList>
    </citation>
    <scope>NUCLEOTIDE SEQUENCE</scope>
    <source>
        <tissue evidence="1">Shoot tissue taken approximately 20 cm above the soil surface</tissue>
    </source>
</reference>
<organism evidence="1">
    <name type="scientific">Arundo donax</name>
    <name type="common">Giant reed</name>
    <name type="synonym">Donax arundinaceus</name>
    <dbReference type="NCBI Taxonomy" id="35708"/>
    <lineage>
        <taxon>Eukaryota</taxon>
        <taxon>Viridiplantae</taxon>
        <taxon>Streptophyta</taxon>
        <taxon>Embryophyta</taxon>
        <taxon>Tracheophyta</taxon>
        <taxon>Spermatophyta</taxon>
        <taxon>Magnoliopsida</taxon>
        <taxon>Liliopsida</taxon>
        <taxon>Poales</taxon>
        <taxon>Poaceae</taxon>
        <taxon>PACMAD clade</taxon>
        <taxon>Arundinoideae</taxon>
        <taxon>Arundineae</taxon>
        <taxon>Arundo</taxon>
    </lineage>
</organism>
<dbReference type="EMBL" id="GBRH01179862">
    <property type="protein sequence ID" value="JAE18034.1"/>
    <property type="molecule type" value="Transcribed_RNA"/>
</dbReference>
<reference evidence="1" key="1">
    <citation type="submission" date="2014-09" db="EMBL/GenBank/DDBJ databases">
        <authorList>
            <person name="Magalhaes I.L.F."/>
            <person name="Oliveira U."/>
            <person name="Santos F.R."/>
            <person name="Vidigal T.H.D.A."/>
            <person name="Brescovit A.D."/>
            <person name="Santos A.J."/>
        </authorList>
    </citation>
    <scope>NUCLEOTIDE SEQUENCE</scope>
    <source>
        <tissue evidence="1">Shoot tissue taken approximately 20 cm above the soil surface</tissue>
    </source>
</reference>